<dbReference type="Proteomes" id="UP001258017">
    <property type="component" value="Unassembled WGS sequence"/>
</dbReference>
<protein>
    <submittedName>
        <fullName evidence="1">Uncharacterized protein</fullName>
    </submittedName>
</protein>
<organism evidence="1 2">
    <name type="scientific">Odynerus spinipes</name>
    <dbReference type="NCBI Taxonomy" id="1348599"/>
    <lineage>
        <taxon>Eukaryota</taxon>
        <taxon>Metazoa</taxon>
        <taxon>Ecdysozoa</taxon>
        <taxon>Arthropoda</taxon>
        <taxon>Hexapoda</taxon>
        <taxon>Insecta</taxon>
        <taxon>Pterygota</taxon>
        <taxon>Neoptera</taxon>
        <taxon>Endopterygota</taxon>
        <taxon>Hymenoptera</taxon>
        <taxon>Apocrita</taxon>
        <taxon>Aculeata</taxon>
        <taxon>Vespoidea</taxon>
        <taxon>Vespidae</taxon>
        <taxon>Eumeninae</taxon>
        <taxon>Odynerus</taxon>
    </lineage>
</organism>
<accession>A0AAD9RVZ5</accession>
<name>A0AAD9RVZ5_9HYME</name>
<dbReference type="AlphaFoldDB" id="A0AAD9RVZ5"/>
<gene>
    <name evidence="1" type="ORF">KPH14_009857</name>
</gene>
<evidence type="ECO:0000313" key="1">
    <source>
        <dbReference type="EMBL" id="KAK2586927.1"/>
    </source>
</evidence>
<reference evidence="1" key="2">
    <citation type="journal article" date="2023" name="Commun. Biol.">
        <title>Intrasexual cuticular hydrocarbon dimorphism in a wasp sheds light on hydrocarbon biosynthesis genes in Hymenoptera.</title>
        <authorList>
            <person name="Moris V.C."/>
            <person name="Podsiadlowski L."/>
            <person name="Martin S."/>
            <person name="Oeyen J.P."/>
            <person name="Donath A."/>
            <person name="Petersen M."/>
            <person name="Wilbrandt J."/>
            <person name="Misof B."/>
            <person name="Liedtke D."/>
            <person name="Thamm M."/>
            <person name="Scheiner R."/>
            <person name="Schmitt T."/>
            <person name="Niehuis O."/>
        </authorList>
    </citation>
    <scope>NUCLEOTIDE SEQUENCE</scope>
    <source>
        <strain evidence="1">GBR_01_08_01A</strain>
    </source>
</reference>
<comment type="caution">
    <text evidence="1">The sequence shown here is derived from an EMBL/GenBank/DDBJ whole genome shotgun (WGS) entry which is preliminary data.</text>
</comment>
<proteinExistence type="predicted"/>
<sequence>MSSATTPAGTRRTDFGATKLGKNLILKKGLFPSYPTTNDSDLVGRMPYQLARVPAGVCEELPSKQRQAMVKNLEKSQEKPEQY</sequence>
<keyword evidence="2" id="KW-1185">Reference proteome</keyword>
<reference evidence="1" key="1">
    <citation type="submission" date="2021-08" db="EMBL/GenBank/DDBJ databases">
        <authorList>
            <person name="Misof B."/>
            <person name="Oliver O."/>
            <person name="Podsiadlowski L."/>
            <person name="Donath A."/>
            <person name="Peters R."/>
            <person name="Mayer C."/>
            <person name="Rust J."/>
            <person name="Gunkel S."/>
            <person name="Lesny P."/>
            <person name="Martin S."/>
            <person name="Oeyen J.P."/>
            <person name="Petersen M."/>
            <person name="Panagiotis P."/>
            <person name="Wilbrandt J."/>
            <person name="Tanja T."/>
        </authorList>
    </citation>
    <scope>NUCLEOTIDE SEQUENCE</scope>
    <source>
        <strain evidence="1">GBR_01_08_01A</strain>
        <tissue evidence="1">Thorax + abdomen</tissue>
    </source>
</reference>
<dbReference type="EMBL" id="JAIFRP010000010">
    <property type="protein sequence ID" value="KAK2586927.1"/>
    <property type="molecule type" value="Genomic_DNA"/>
</dbReference>
<evidence type="ECO:0000313" key="2">
    <source>
        <dbReference type="Proteomes" id="UP001258017"/>
    </source>
</evidence>